<proteinExistence type="predicted"/>
<name>A0A223LHP8_9CAUD</name>
<evidence type="ECO:0000313" key="1">
    <source>
        <dbReference type="EMBL" id="ASU03495.1"/>
    </source>
</evidence>
<sequence>MSRLKEFAVVSETTGKVLGRYLEDKVTGCIKKFRHLSYGVLKDGEVVSHDTVMLTSTQKYIHAVKEVGNDKFVVDGKAFGHDVEILMVLQDWEVEPVQAAVI</sequence>
<evidence type="ECO:0000313" key="2">
    <source>
        <dbReference type="Proteomes" id="UP000225553"/>
    </source>
</evidence>
<dbReference type="Proteomes" id="UP000225553">
    <property type="component" value="Segment"/>
</dbReference>
<organism evidence="1 2">
    <name type="scientific">Erwinia phage vB_EamM_RisingSun</name>
    <dbReference type="NCBI Taxonomy" id="2026080"/>
    <lineage>
        <taxon>Viruses</taxon>
        <taxon>Duplodnaviria</taxon>
        <taxon>Heunggongvirae</taxon>
        <taxon>Uroviricota</taxon>
        <taxon>Caudoviricetes</taxon>
        <taxon>Chimalliviridae</taxon>
        <taxon>Risingsunvirus</taxon>
        <taxon>Risingsunvirus risingsun</taxon>
    </lineage>
</organism>
<accession>A0A223LHP8</accession>
<keyword evidence="2" id="KW-1185">Reference proteome</keyword>
<protein>
    <submittedName>
        <fullName evidence="1">Uncharacterized protein</fullName>
    </submittedName>
</protein>
<reference evidence="2" key="1">
    <citation type="submission" date="2017-07" db="EMBL/GenBank/DDBJ databases">
        <authorList>
            <person name="Putnam M.J."/>
            <person name="Sharma R."/>
            <person name="Kruger J.L."/>
            <person name="Berg J.A."/>
            <person name="Payne A.M."/>
            <person name="Fajardo C.P."/>
            <person name="Breakwell D.P."/>
            <person name="Hope S."/>
            <person name="Grose J.H."/>
        </authorList>
    </citation>
    <scope>NUCLEOTIDE SEQUENCE [LARGE SCALE GENOMIC DNA]</scope>
</reference>
<dbReference type="EMBL" id="MF459646">
    <property type="protein sequence ID" value="ASU03495.1"/>
    <property type="molecule type" value="Genomic_DNA"/>
</dbReference>
<gene>
    <name evidence="1" type="ORF">RISINGSUN_175</name>
</gene>